<evidence type="ECO:0000256" key="3">
    <source>
        <dbReference type="ARBA" id="ARBA00022989"/>
    </source>
</evidence>
<dbReference type="GO" id="GO:0016020">
    <property type="term" value="C:membrane"/>
    <property type="evidence" value="ECO:0007669"/>
    <property type="project" value="UniProtKB-SubCell"/>
</dbReference>
<dbReference type="SUPFAM" id="SSF103473">
    <property type="entry name" value="MFS general substrate transporter"/>
    <property type="match status" value="1"/>
</dbReference>
<feature type="transmembrane region" description="Helical" evidence="6">
    <location>
        <begin position="424"/>
        <end position="442"/>
    </location>
</feature>
<feature type="domain" description="Major facilitator superfamily (MFS) profile" evidence="7">
    <location>
        <begin position="19"/>
        <end position="449"/>
    </location>
</feature>
<name>A0A6F9DSZ1_9ASCI</name>
<evidence type="ECO:0000256" key="6">
    <source>
        <dbReference type="SAM" id="Phobius"/>
    </source>
</evidence>
<keyword evidence="3 6" id="KW-1133">Transmembrane helix</keyword>
<gene>
    <name evidence="8" type="primary">Slc22a15-003</name>
</gene>
<evidence type="ECO:0000313" key="8">
    <source>
        <dbReference type="EMBL" id="CAB3266138.1"/>
    </source>
</evidence>
<dbReference type="InterPro" id="IPR005828">
    <property type="entry name" value="MFS_sugar_transport-like"/>
</dbReference>
<dbReference type="GO" id="GO:0022857">
    <property type="term" value="F:transmembrane transporter activity"/>
    <property type="evidence" value="ECO:0007669"/>
    <property type="project" value="InterPro"/>
</dbReference>
<feature type="transmembrane region" description="Helical" evidence="6">
    <location>
        <begin position="190"/>
        <end position="210"/>
    </location>
</feature>
<feature type="transmembrane region" description="Helical" evidence="6">
    <location>
        <begin position="19"/>
        <end position="44"/>
    </location>
</feature>
<keyword evidence="4 6" id="KW-0472">Membrane</keyword>
<dbReference type="Gene3D" id="1.20.1250.20">
    <property type="entry name" value="MFS general substrate transporter like domains"/>
    <property type="match status" value="1"/>
</dbReference>
<evidence type="ECO:0000256" key="2">
    <source>
        <dbReference type="ARBA" id="ARBA00022692"/>
    </source>
</evidence>
<organism evidence="8">
    <name type="scientific">Phallusia mammillata</name>
    <dbReference type="NCBI Taxonomy" id="59560"/>
    <lineage>
        <taxon>Eukaryota</taxon>
        <taxon>Metazoa</taxon>
        <taxon>Chordata</taxon>
        <taxon>Tunicata</taxon>
        <taxon>Ascidiacea</taxon>
        <taxon>Phlebobranchia</taxon>
        <taxon>Ascidiidae</taxon>
        <taxon>Phallusia</taxon>
    </lineage>
</organism>
<feature type="transmembrane region" description="Helical" evidence="6">
    <location>
        <begin position="341"/>
        <end position="358"/>
    </location>
</feature>
<dbReference type="PANTHER" id="PTHR24064">
    <property type="entry name" value="SOLUTE CARRIER FAMILY 22 MEMBER"/>
    <property type="match status" value="1"/>
</dbReference>
<feature type="transmembrane region" description="Helical" evidence="6">
    <location>
        <begin position="364"/>
        <end position="384"/>
    </location>
</feature>
<keyword evidence="2 6" id="KW-0812">Transmembrane</keyword>
<dbReference type="EMBL" id="LR790276">
    <property type="protein sequence ID" value="CAB3266138.1"/>
    <property type="molecule type" value="mRNA"/>
</dbReference>
<feature type="transmembrane region" description="Helical" evidence="6">
    <location>
        <begin position="105"/>
        <end position="124"/>
    </location>
</feature>
<protein>
    <submittedName>
        <fullName evidence="8">Solute carrier family 22 member 15-like</fullName>
    </submittedName>
</protein>
<sequence length="478" mass="52712">MDIDDCFNKVVGTFGKYQLLTYATLGIYQLILTSQTLLVVFVGAKPEDLKKVNPKVNDECSILTEWDLLDHQWVSDLIQSLYFCGNLIGVISFGQLSDQYGRRPVLQIGFSLLFPVCLLTAFAPSWQFFALGRFLTGILQGGAALVNYVYLQEIVGQSWWAITGAISNIQFAIGIGILAIFAYFVPNWRYLTLSVTLVQLIPLLYAWTIPESPRWLYSKRKLKEAESTLFLMAKRNGVKIPLISKINLESKSTSLSNQPKETNKNIIDLFRHSVTARRTIIMLFIWFSNSLVYYAMTLAAGSIGSNVYVSTTLSGLIEIPSTFVCTALMERRGFGRKRTTAMFMIMTSLACFSVVKVSNPMASLILGLTGKMMIAASFNAIYVYTPELFPTSVRNVALGSCSMAARVGGILASMMKSVVDVNPILGYSLFGILGLSGGLLSLQLTETLGSKPPDSFEDLDSPNHKVSGSNPTMHLKAN</sequence>
<evidence type="ECO:0000256" key="5">
    <source>
        <dbReference type="SAM" id="MobiDB-lite"/>
    </source>
</evidence>
<evidence type="ECO:0000256" key="4">
    <source>
        <dbReference type="ARBA" id="ARBA00023136"/>
    </source>
</evidence>
<dbReference type="AlphaFoldDB" id="A0A6F9DSZ1"/>
<feature type="transmembrane region" description="Helical" evidence="6">
    <location>
        <begin position="130"/>
        <end position="151"/>
    </location>
</feature>
<dbReference type="InterPro" id="IPR036259">
    <property type="entry name" value="MFS_trans_sf"/>
</dbReference>
<feature type="transmembrane region" description="Helical" evidence="6">
    <location>
        <begin position="280"/>
        <end position="301"/>
    </location>
</feature>
<accession>A0A6F9DSZ1</accession>
<evidence type="ECO:0000256" key="1">
    <source>
        <dbReference type="ARBA" id="ARBA00004141"/>
    </source>
</evidence>
<proteinExistence type="evidence at transcript level"/>
<dbReference type="InterPro" id="IPR020846">
    <property type="entry name" value="MFS_dom"/>
</dbReference>
<reference evidence="8" key="1">
    <citation type="submission" date="2020-04" db="EMBL/GenBank/DDBJ databases">
        <authorList>
            <person name="Neveu A P."/>
        </authorList>
    </citation>
    <scope>NUCLEOTIDE SEQUENCE</scope>
    <source>
        <tissue evidence="8">Whole embryo</tissue>
    </source>
</reference>
<feature type="transmembrane region" description="Helical" evidence="6">
    <location>
        <begin position="158"/>
        <end position="184"/>
    </location>
</feature>
<dbReference type="PROSITE" id="PS50850">
    <property type="entry name" value="MFS"/>
    <property type="match status" value="1"/>
</dbReference>
<dbReference type="Pfam" id="PF00083">
    <property type="entry name" value="Sugar_tr"/>
    <property type="match status" value="1"/>
</dbReference>
<feature type="region of interest" description="Disordered" evidence="5">
    <location>
        <begin position="453"/>
        <end position="478"/>
    </location>
</feature>
<evidence type="ECO:0000259" key="7">
    <source>
        <dbReference type="PROSITE" id="PS50850"/>
    </source>
</evidence>
<comment type="subcellular location">
    <subcellularLocation>
        <location evidence="1">Membrane</location>
        <topology evidence="1">Multi-pass membrane protein</topology>
    </subcellularLocation>
</comment>